<feature type="transmembrane region" description="Helical" evidence="2">
    <location>
        <begin position="68"/>
        <end position="89"/>
    </location>
</feature>
<dbReference type="EMBL" id="BNEC01000005">
    <property type="protein sequence ID" value="GHI70023.1"/>
    <property type="molecule type" value="Genomic_DNA"/>
</dbReference>
<dbReference type="RefSeq" id="WP_189733846.1">
    <property type="nucleotide sequence ID" value="NZ_BMRL01000002.1"/>
</dbReference>
<accession>A0ABQ3SPG4</accession>
<dbReference type="GeneID" id="95588265"/>
<organism evidence="3 4">
    <name type="scientific">Streptomyces nojiriensis</name>
    <dbReference type="NCBI Taxonomy" id="66374"/>
    <lineage>
        <taxon>Bacteria</taxon>
        <taxon>Bacillati</taxon>
        <taxon>Actinomycetota</taxon>
        <taxon>Actinomycetes</taxon>
        <taxon>Kitasatosporales</taxon>
        <taxon>Streptomycetaceae</taxon>
        <taxon>Streptomyces</taxon>
    </lineage>
</organism>
<keyword evidence="4" id="KW-1185">Reference proteome</keyword>
<feature type="region of interest" description="Disordered" evidence="1">
    <location>
        <begin position="174"/>
        <end position="200"/>
    </location>
</feature>
<keyword evidence="2" id="KW-1133">Transmembrane helix</keyword>
<feature type="compositionally biased region" description="Basic residues" evidence="1">
    <location>
        <begin position="187"/>
        <end position="200"/>
    </location>
</feature>
<comment type="caution">
    <text evidence="3">The sequence shown here is derived from an EMBL/GenBank/DDBJ whole genome shotgun (WGS) entry which is preliminary data.</text>
</comment>
<evidence type="ECO:0000256" key="2">
    <source>
        <dbReference type="SAM" id="Phobius"/>
    </source>
</evidence>
<keyword evidence="2" id="KW-0812">Transmembrane</keyword>
<dbReference type="Proteomes" id="UP000613974">
    <property type="component" value="Unassembled WGS sequence"/>
</dbReference>
<proteinExistence type="predicted"/>
<evidence type="ECO:0000313" key="3">
    <source>
        <dbReference type="EMBL" id="GHI70023.1"/>
    </source>
</evidence>
<keyword evidence="2" id="KW-0472">Membrane</keyword>
<evidence type="ECO:0008006" key="5">
    <source>
        <dbReference type="Google" id="ProtNLM"/>
    </source>
</evidence>
<dbReference type="NCBIfam" id="NF033218">
    <property type="entry name" value="anchor_AmaP"/>
    <property type="match status" value="1"/>
</dbReference>
<protein>
    <recommendedName>
        <fullName evidence="5">Alkaline shock response membrane anchor protein AmaP</fullName>
    </recommendedName>
</protein>
<sequence>MKRKSVINRTLLAVVGIILLGGGLLILAGGFTLYRRWRMTPPDGWPMTVPAHVLLGEADRTRWTGEGWWWPAAIAVLAIVVLLALWWLLAQLRRSRPGPLTVGETPTVDGVELREEALSDALAADARRLSGVSQARARMTGSSHRPEVDLDITLSPAAEPGAVLQELYDGPLERARQSTGRDLNARAHLRATPHKARRAD</sequence>
<reference evidence="4" key="1">
    <citation type="submission" date="2023-07" db="EMBL/GenBank/DDBJ databases">
        <title>Whole genome shotgun sequence of Streptomyces nojiriensis NBRC 13794.</title>
        <authorList>
            <person name="Komaki H."/>
            <person name="Tamura T."/>
        </authorList>
    </citation>
    <scope>NUCLEOTIDE SEQUENCE [LARGE SCALE GENOMIC DNA]</scope>
    <source>
        <strain evidence="4">NBRC 13794</strain>
    </source>
</reference>
<name>A0ABQ3SPG4_9ACTN</name>
<feature type="transmembrane region" description="Helical" evidence="2">
    <location>
        <begin position="12"/>
        <end position="34"/>
    </location>
</feature>
<evidence type="ECO:0000256" key="1">
    <source>
        <dbReference type="SAM" id="MobiDB-lite"/>
    </source>
</evidence>
<gene>
    <name evidence="3" type="ORF">Snoj_39410</name>
</gene>
<evidence type="ECO:0000313" key="4">
    <source>
        <dbReference type="Proteomes" id="UP000613974"/>
    </source>
</evidence>